<protein>
    <submittedName>
        <fullName evidence="1">Uncharacterized protein</fullName>
    </submittedName>
</protein>
<organism evidence="1 2">
    <name type="scientific">Vigna mungo</name>
    <name type="common">Black gram</name>
    <name type="synonym">Phaseolus mungo</name>
    <dbReference type="NCBI Taxonomy" id="3915"/>
    <lineage>
        <taxon>Eukaryota</taxon>
        <taxon>Viridiplantae</taxon>
        <taxon>Streptophyta</taxon>
        <taxon>Embryophyta</taxon>
        <taxon>Tracheophyta</taxon>
        <taxon>Spermatophyta</taxon>
        <taxon>Magnoliopsida</taxon>
        <taxon>eudicotyledons</taxon>
        <taxon>Gunneridae</taxon>
        <taxon>Pentapetalae</taxon>
        <taxon>rosids</taxon>
        <taxon>fabids</taxon>
        <taxon>Fabales</taxon>
        <taxon>Fabaceae</taxon>
        <taxon>Papilionoideae</taxon>
        <taxon>50 kb inversion clade</taxon>
        <taxon>NPAAA clade</taxon>
        <taxon>indigoferoid/millettioid clade</taxon>
        <taxon>Phaseoleae</taxon>
        <taxon>Vigna</taxon>
    </lineage>
</organism>
<evidence type="ECO:0000313" key="1">
    <source>
        <dbReference type="EMBL" id="WVZ21979.1"/>
    </source>
</evidence>
<name>A0AAQ3SAW8_VIGMU</name>
<sequence>MSSHKRHVKLSTRGVAPPWRNRLSGTSIRHTIPCSVMIRSSRSSKWSTSVTSIMSTPHSSLWTKLPLTEIWMHIKIKVIPKTHSSNLTVSTVIETLIPVEISPVVEGLPSSSKPPPSSRDCD</sequence>
<evidence type="ECO:0000313" key="2">
    <source>
        <dbReference type="Proteomes" id="UP001374535"/>
    </source>
</evidence>
<dbReference type="AlphaFoldDB" id="A0AAQ3SAW8"/>
<dbReference type="EMBL" id="CP144700">
    <property type="protein sequence ID" value="WVZ21979.1"/>
    <property type="molecule type" value="Genomic_DNA"/>
</dbReference>
<keyword evidence="2" id="KW-1185">Reference proteome</keyword>
<accession>A0AAQ3SAW8</accession>
<reference evidence="1 2" key="1">
    <citation type="journal article" date="2023" name="Life. Sci Alliance">
        <title>Evolutionary insights into 3D genome organization and epigenetic landscape of Vigna mungo.</title>
        <authorList>
            <person name="Junaid A."/>
            <person name="Singh B."/>
            <person name="Bhatia S."/>
        </authorList>
    </citation>
    <scope>NUCLEOTIDE SEQUENCE [LARGE SCALE GENOMIC DNA]</scope>
    <source>
        <strain evidence="1">Urdbean</strain>
    </source>
</reference>
<dbReference type="Proteomes" id="UP001374535">
    <property type="component" value="Chromosome 1"/>
</dbReference>
<proteinExistence type="predicted"/>
<gene>
    <name evidence="1" type="ORF">V8G54_000523</name>
</gene>